<dbReference type="Proteomes" id="UP000435059">
    <property type="component" value="Unassembled WGS sequence"/>
</dbReference>
<evidence type="ECO:0000313" key="5">
    <source>
        <dbReference type="EMBL" id="KAB6335964.1"/>
    </source>
</evidence>
<dbReference type="GeneID" id="69483877"/>
<evidence type="ECO:0000313" key="10">
    <source>
        <dbReference type="Proteomes" id="UP000284495"/>
    </source>
</evidence>
<dbReference type="Proteomes" id="UP000474077">
    <property type="component" value="Unassembled WGS sequence"/>
</dbReference>
<gene>
    <name evidence="6" type="ORF">B5E52_16490</name>
    <name evidence="8" type="ORF">DW027_15645</name>
    <name evidence="7" type="ORF">DW075_24195</name>
    <name evidence="4" type="ORF">GA424_08110</name>
    <name evidence="2" type="ORF">GA560_15285</name>
    <name evidence="3" type="ORF">GA574_19935</name>
    <name evidence="5" type="ORF">GAZ43_24395</name>
</gene>
<keyword evidence="12" id="KW-1185">Reference proteome</keyword>
<dbReference type="EMBL" id="WDER01000044">
    <property type="protein sequence ID" value="KAB6081076.1"/>
    <property type="molecule type" value="Genomic_DNA"/>
</dbReference>
<dbReference type="EMBL" id="QROO01000020">
    <property type="protein sequence ID" value="RHL35960.1"/>
    <property type="molecule type" value="Genomic_DNA"/>
</dbReference>
<dbReference type="PANTHER" id="PTHR34980">
    <property type="entry name" value="INNER MEMBRANE PROTEIN-RELATED-RELATED"/>
    <property type="match status" value="1"/>
</dbReference>
<evidence type="ECO:0000313" key="8">
    <source>
        <dbReference type="EMBL" id="RHL35960.1"/>
    </source>
</evidence>
<sequence length="424" mass="48385">MEKETKKCPFCGEEILAVAKKCKYCGEWLEEKQTVTKKMVACPVCTEQREEDATSCENKETPQPSFLSHYFIRVICKQYADFNGMATRKQYWLYILFYNIIAIAASCIDILSGIDFQLFGESLGYGWLFTIVSLTLTIPSLAIGIRRLHDIGKSGWWFLIVLLPLVGIFWLLFLLCKKGNAANASTPLTITDKIVLNASIVVVAILVVLTYFKSANHLQMPQLQHSDWTLDGDTAGVDTLGNIGYSKNRQSINSGNNAEIKKRIIHDFSCYYAIYTFCYNMKQAITKGYKGEGLLTLTEELVENDDLLVISNTEFKWLLQQFDFSNFSRLLQAYASGNRSFRSDFTESDLGHTAIECLKKRKVVFNSQWFEIFDNYLPHDEVQIEEFHNLGNKEYQVVFDGFHNISPNFVYNVSYANGLTITTN</sequence>
<evidence type="ECO:0000313" key="14">
    <source>
        <dbReference type="Proteomes" id="UP000474077"/>
    </source>
</evidence>
<comment type="caution">
    <text evidence="6">The sequence shown here is derived from an EMBL/GenBank/DDBJ whole genome shotgun (WGS) entry which is preliminary data.</text>
</comment>
<feature type="transmembrane region" description="Helical" evidence="1">
    <location>
        <begin position="91"/>
        <end position="112"/>
    </location>
</feature>
<dbReference type="Pfam" id="PF05656">
    <property type="entry name" value="DUF805"/>
    <property type="match status" value="1"/>
</dbReference>
<dbReference type="Proteomes" id="UP000438288">
    <property type="component" value="Unassembled WGS sequence"/>
</dbReference>
<keyword evidence="1" id="KW-0812">Transmembrane</keyword>
<protein>
    <submittedName>
        <fullName evidence="2">DUF805 domain-containing protein</fullName>
    </submittedName>
</protein>
<evidence type="ECO:0000313" key="7">
    <source>
        <dbReference type="EMBL" id="RHK17418.1"/>
    </source>
</evidence>
<proteinExistence type="predicted"/>
<evidence type="ECO:0000313" key="12">
    <source>
        <dbReference type="Proteomes" id="UP000435059"/>
    </source>
</evidence>
<evidence type="ECO:0000313" key="9">
    <source>
        <dbReference type="Proteomes" id="UP000196036"/>
    </source>
</evidence>
<dbReference type="EMBL" id="NFLW01000035">
    <property type="protein sequence ID" value="OUQ64776.1"/>
    <property type="molecule type" value="Genomic_DNA"/>
</dbReference>
<dbReference type="AlphaFoldDB" id="A0A1Y4V6E1"/>
<reference evidence="6" key="2">
    <citation type="journal article" date="2018" name="BMC Genomics">
        <title>Whole genome sequencing and function prediction of 133 gut anaerobes isolated from chicken caecum in pure cultures.</title>
        <authorList>
            <person name="Medvecky M."/>
            <person name="Cejkova D."/>
            <person name="Polansky O."/>
            <person name="Karasova D."/>
            <person name="Kubasova T."/>
            <person name="Cizek A."/>
            <person name="Rychlik I."/>
        </authorList>
    </citation>
    <scope>NUCLEOTIDE SEQUENCE</scope>
    <source>
        <strain evidence="6">An109</strain>
    </source>
</reference>
<dbReference type="GO" id="GO:0005886">
    <property type="term" value="C:plasma membrane"/>
    <property type="evidence" value="ECO:0007669"/>
    <property type="project" value="TreeGrafter"/>
</dbReference>
<evidence type="ECO:0000313" key="15">
    <source>
        <dbReference type="Proteomes" id="UP000487596"/>
    </source>
</evidence>
<evidence type="ECO:0000256" key="1">
    <source>
        <dbReference type="SAM" id="Phobius"/>
    </source>
</evidence>
<keyword evidence="1" id="KW-1133">Transmembrane helix</keyword>
<feature type="transmembrane region" description="Helical" evidence="1">
    <location>
        <begin position="124"/>
        <end position="144"/>
    </location>
</feature>
<dbReference type="EMBL" id="QRNE01000257">
    <property type="protein sequence ID" value="RHK17418.1"/>
    <property type="molecule type" value="Genomic_DNA"/>
</dbReference>
<dbReference type="RefSeq" id="WP_004315850.1">
    <property type="nucleotide sequence ID" value="NZ_CABKPA010000032.1"/>
</dbReference>
<organism evidence="6 9">
    <name type="scientific">Bacteroides xylanisolvens</name>
    <dbReference type="NCBI Taxonomy" id="371601"/>
    <lineage>
        <taxon>Bacteria</taxon>
        <taxon>Pseudomonadati</taxon>
        <taxon>Bacteroidota</taxon>
        <taxon>Bacteroidia</taxon>
        <taxon>Bacteroidales</taxon>
        <taxon>Bacteroidaceae</taxon>
        <taxon>Bacteroides</taxon>
    </lineage>
</organism>
<keyword evidence="1" id="KW-0472">Membrane</keyword>
<dbReference type="PANTHER" id="PTHR34980:SF2">
    <property type="entry name" value="INNER MEMBRANE PROTEIN YHAH-RELATED"/>
    <property type="match status" value="1"/>
</dbReference>
<dbReference type="Proteomes" id="UP000487596">
    <property type="component" value="Unassembled WGS sequence"/>
</dbReference>
<feature type="transmembrane region" description="Helical" evidence="1">
    <location>
        <begin position="194"/>
        <end position="212"/>
    </location>
</feature>
<dbReference type="EMBL" id="WDEH01000010">
    <property type="protein sequence ID" value="KAB6139811.1"/>
    <property type="molecule type" value="Genomic_DNA"/>
</dbReference>
<evidence type="ECO:0000313" key="3">
    <source>
        <dbReference type="EMBL" id="KAB6083525.1"/>
    </source>
</evidence>
<dbReference type="Proteomes" id="UP000196036">
    <property type="component" value="Unassembled WGS sequence"/>
</dbReference>
<name>A0A1Y4V6E1_9BACE</name>
<dbReference type="Proteomes" id="UP000285503">
    <property type="component" value="Unassembled WGS sequence"/>
</dbReference>
<evidence type="ECO:0000313" key="13">
    <source>
        <dbReference type="Proteomes" id="UP000438288"/>
    </source>
</evidence>
<dbReference type="EMBL" id="WDCP01000105">
    <property type="protein sequence ID" value="KAB6335964.1"/>
    <property type="molecule type" value="Genomic_DNA"/>
</dbReference>
<dbReference type="Proteomes" id="UP000284495">
    <property type="component" value="Unassembled WGS sequence"/>
</dbReference>
<evidence type="ECO:0000313" key="2">
    <source>
        <dbReference type="EMBL" id="KAB6081076.1"/>
    </source>
</evidence>
<dbReference type="InterPro" id="IPR008523">
    <property type="entry name" value="DUF805"/>
</dbReference>
<reference evidence="12 13" key="4">
    <citation type="journal article" date="2019" name="Nat. Med.">
        <title>A library of human gut bacterial isolates paired with longitudinal multiomics data enables mechanistic microbiome research.</title>
        <authorList>
            <person name="Poyet M."/>
            <person name="Groussin M."/>
            <person name="Gibbons S.M."/>
            <person name="Avila-Pacheco J."/>
            <person name="Jiang X."/>
            <person name="Kearney S.M."/>
            <person name="Perrotta A.R."/>
            <person name="Berdy B."/>
            <person name="Zhao S."/>
            <person name="Lieberman T.D."/>
            <person name="Swanson P.K."/>
            <person name="Smith M."/>
            <person name="Roesemann S."/>
            <person name="Alexander J.E."/>
            <person name="Rich S.A."/>
            <person name="Livny J."/>
            <person name="Vlamakis H."/>
            <person name="Clish C."/>
            <person name="Bullock K."/>
            <person name="Deik A."/>
            <person name="Scott J."/>
            <person name="Pierce K.A."/>
            <person name="Xavier R.J."/>
            <person name="Alm E.J."/>
        </authorList>
    </citation>
    <scope>NUCLEOTIDE SEQUENCE [LARGE SCALE GENOMIC DNA]</scope>
    <source>
        <strain evidence="5 13">BIOML-A16</strain>
        <strain evidence="4 15">BIOML-A62</strain>
        <strain evidence="2 14">BIOML-A73</strain>
        <strain evidence="3 12">BIOML-A74</strain>
    </source>
</reference>
<evidence type="ECO:0000313" key="11">
    <source>
        <dbReference type="Proteomes" id="UP000285503"/>
    </source>
</evidence>
<reference evidence="9" key="1">
    <citation type="submission" date="2017-04" db="EMBL/GenBank/DDBJ databases">
        <title>Function of individual gut microbiota members based on whole genome sequencing of pure cultures obtained from chicken caecum.</title>
        <authorList>
            <person name="Medvecky M."/>
            <person name="Cejkova D."/>
            <person name="Polansky O."/>
            <person name="Karasova D."/>
            <person name="Kubasova T."/>
            <person name="Cizek A."/>
            <person name="Rychlik I."/>
        </authorList>
    </citation>
    <scope>NUCLEOTIDE SEQUENCE [LARGE SCALE GENOMIC DNA]</scope>
    <source>
        <strain evidence="9">An109</strain>
    </source>
</reference>
<evidence type="ECO:0000313" key="6">
    <source>
        <dbReference type="EMBL" id="OUQ64776.1"/>
    </source>
</evidence>
<dbReference type="EMBL" id="WDES01000041">
    <property type="protein sequence ID" value="KAB6083525.1"/>
    <property type="molecule type" value="Genomic_DNA"/>
</dbReference>
<reference evidence="10 11" key="3">
    <citation type="submission" date="2018-08" db="EMBL/GenBank/DDBJ databases">
        <title>A genome reference for cultivated species of the human gut microbiota.</title>
        <authorList>
            <person name="Zou Y."/>
            <person name="Xue W."/>
            <person name="Luo G."/>
        </authorList>
    </citation>
    <scope>NUCLEOTIDE SEQUENCE [LARGE SCALE GENOMIC DNA]</scope>
    <source>
        <strain evidence="8 10">AF38-2</strain>
        <strain evidence="7 11">AF46-11NS</strain>
    </source>
</reference>
<feature type="transmembrane region" description="Helical" evidence="1">
    <location>
        <begin position="156"/>
        <end position="174"/>
    </location>
</feature>
<evidence type="ECO:0000313" key="4">
    <source>
        <dbReference type="EMBL" id="KAB6139811.1"/>
    </source>
</evidence>
<accession>A0A1Y4V6E1</accession>